<reference evidence="4 5" key="1">
    <citation type="submission" date="2019-03" db="EMBL/GenBank/DDBJ databases">
        <title>Genomic Encyclopedia of Type Strains, Phase IV (KMG-IV): sequencing the most valuable type-strain genomes for metagenomic binning, comparative biology and taxonomic classification.</title>
        <authorList>
            <person name="Goeker M."/>
        </authorList>
    </citation>
    <scope>NUCLEOTIDE SEQUENCE [LARGE SCALE GENOMIC DNA]</scope>
    <source>
        <strain evidence="4 5">DSM 45934</strain>
    </source>
</reference>
<dbReference type="Proteomes" id="UP000295680">
    <property type="component" value="Unassembled WGS sequence"/>
</dbReference>
<feature type="domain" description="Mce/MlaD" evidence="2">
    <location>
        <begin position="40"/>
        <end position="113"/>
    </location>
</feature>
<dbReference type="InterPro" id="IPR005693">
    <property type="entry name" value="Mce"/>
</dbReference>
<dbReference type="InterPro" id="IPR003399">
    <property type="entry name" value="Mce/MlaD"/>
</dbReference>
<keyword evidence="5" id="KW-1185">Reference proteome</keyword>
<dbReference type="InterPro" id="IPR052336">
    <property type="entry name" value="MlaD_Phospholipid_Transporter"/>
</dbReference>
<dbReference type="RefSeq" id="WP_132111653.1">
    <property type="nucleotide sequence ID" value="NZ_SLWS01000001.1"/>
</dbReference>
<keyword evidence="1" id="KW-0812">Transmembrane</keyword>
<dbReference type="Pfam" id="PF02470">
    <property type="entry name" value="MlaD"/>
    <property type="match status" value="1"/>
</dbReference>
<dbReference type="Gene3D" id="1.10.287.950">
    <property type="entry name" value="Methyl-accepting chemotaxis protein"/>
    <property type="match status" value="1"/>
</dbReference>
<feature type="transmembrane region" description="Helical" evidence="1">
    <location>
        <begin position="12"/>
        <end position="34"/>
    </location>
</feature>
<comment type="caution">
    <text evidence="4">The sequence shown here is derived from an EMBL/GenBank/DDBJ whole genome shotgun (WGS) entry which is preliminary data.</text>
</comment>
<dbReference type="SUPFAM" id="SSF58104">
    <property type="entry name" value="Methyl-accepting chemotaxis protein (MCP) signaling domain"/>
    <property type="match status" value="1"/>
</dbReference>
<dbReference type="AlphaFoldDB" id="A0A4R2K0W8"/>
<proteinExistence type="predicted"/>
<keyword evidence="1" id="KW-0472">Membrane</keyword>
<dbReference type="PANTHER" id="PTHR33371:SF4">
    <property type="entry name" value="INTERMEMBRANE PHOSPHOLIPID TRANSPORT SYSTEM BINDING PROTEIN MLAD"/>
    <property type="match status" value="1"/>
</dbReference>
<dbReference type="InterPro" id="IPR024516">
    <property type="entry name" value="Mce_C"/>
</dbReference>
<keyword evidence="1" id="KW-1133">Transmembrane helix</keyword>
<organism evidence="4 5">
    <name type="scientific">Actinocrispum wychmicini</name>
    <dbReference type="NCBI Taxonomy" id="1213861"/>
    <lineage>
        <taxon>Bacteria</taxon>
        <taxon>Bacillati</taxon>
        <taxon>Actinomycetota</taxon>
        <taxon>Actinomycetes</taxon>
        <taxon>Pseudonocardiales</taxon>
        <taxon>Pseudonocardiaceae</taxon>
        <taxon>Actinocrispum</taxon>
    </lineage>
</organism>
<evidence type="ECO:0000259" key="3">
    <source>
        <dbReference type="Pfam" id="PF11887"/>
    </source>
</evidence>
<name>A0A4R2K0W8_9PSEU</name>
<dbReference type="Pfam" id="PF11887">
    <property type="entry name" value="Mce4_CUP1"/>
    <property type="match status" value="1"/>
</dbReference>
<dbReference type="GO" id="GO:0005576">
    <property type="term" value="C:extracellular region"/>
    <property type="evidence" value="ECO:0007669"/>
    <property type="project" value="TreeGrafter"/>
</dbReference>
<evidence type="ECO:0000256" key="1">
    <source>
        <dbReference type="SAM" id="Phobius"/>
    </source>
</evidence>
<sequence length="392" mass="41492">MSTFQTRRARDLSRGVAIACVLALLAALVLWFVLRDSNRKHVTAYFGGAVGLYAGNEVRVLGVAVGTVDKVEPQGNQVRVELSVDNDVPVPEDAAAVVVAPSLVSDRYVQLAPVYTAGPQIRSGATIPRERTATPLEVDDLYASLNRVTTTLGPNGANQNGALSDLLNVLAKNLQGNGQATHDTIKQLGDAARTLNDSQSALFNTVDNLRKFTGTLASSDKQVRQFSEQLADVSKFLAAERTNLAQSVQQLSTALESVQRFINDNRGRIKSNVDKLASITQVLVDERGALAEVLDVAPLALSNLVDTYNASSGTLDARADLNDLTNPPIVMVCRLIKQTIPAQIPPILADACGKLAPILQGALPLPSVAQVINGLQNGGLPALPMPLVGGGR</sequence>
<evidence type="ECO:0000259" key="2">
    <source>
        <dbReference type="Pfam" id="PF02470"/>
    </source>
</evidence>
<feature type="domain" description="Mammalian cell entry C-terminal" evidence="3">
    <location>
        <begin position="120"/>
        <end position="294"/>
    </location>
</feature>
<evidence type="ECO:0000313" key="4">
    <source>
        <dbReference type="EMBL" id="TCO65317.1"/>
    </source>
</evidence>
<dbReference type="NCBIfam" id="TIGR00996">
    <property type="entry name" value="Mtu_fam_mce"/>
    <property type="match status" value="1"/>
</dbReference>
<evidence type="ECO:0000313" key="5">
    <source>
        <dbReference type="Proteomes" id="UP000295680"/>
    </source>
</evidence>
<dbReference type="OrthoDB" id="4516955at2"/>
<protein>
    <submittedName>
        <fullName evidence="4">Virulence factor Mce-like protein</fullName>
    </submittedName>
</protein>
<accession>A0A4R2K0W8</accession>
<dbReference type="PANTHER" id="PTHR33371">
    <property type="entry name" value="INTERMEMBRANE PHOSPHOLIPID TRANSPORT SYSTEM BINDING PROTEIN MLAD-RELATED"/>
    <property type="match status" value="1"/>
</dbReference>
<dbReference type="EMBL" id="SLWS01000001">
    <property type="protein sequence ID" value="TCO65317.1"/>
    <property type="molecule type" value="Genomic_DNA"/>
</dbReference>
<gene>
    <name evidence="4" type="ORF">EV192_1011109</name>
</gene>